<gene>
    <name evidence="2" type="ORF">GCM10009854_20640</name>
</gene>
<evidence type="ECO:0000256" key="1">
    <source>
        <dbReference type="SAM" id="MobiDB-lite"/>
    </source>
</evidence>
<proteinExistence type="predicted"/>
<keyword evidence="3" id="KW-1185">Reference proteome</keyword>
<sequence length="68" mass="7399">MISMSSSRRGVISESLVAARNVRPWLQTGDLGMPESKAWQALRGAPAETVVPKPGRHRRSDEEVDPGS</sequence>
<evidence type="ECO:0000313" key="2">
    <source>
        <dbReference type="EMBL" id="GAA2343771.1"/>
    </source>
</evidence>
<organism evidence="2 3">
    <name type="scientific">Saccharopolyspora halophila</name>
    <dbReference type="NCBI Taxonomy" id="405551"/>
    <lineage>
        <taxon>Bacteria</taxon>
        <taxon>Bacillati</taxon>
        <taxon>Actinomycetota</taxon>
        <taxon>Actinomycetes</taxon>
        <taxon>Pseudonocardiales</taxon>
        <taxon>Pseudonocardiaceae</taxon>
        <taxon>Saccharopolyspora</taxon>
    </lineage>
</organism>
<accession>A0ABN3G462</accession>
<reference evidence="2 3" key="1">
    <citation type="journal article" date="2019" name="Int. J. Syst. Evol. Microbiol.">
        <title>The Global Catalogue of Microorganisms (GCM) 10K type strain sequencing project: providing services to taxonomists for standard genome sequencing and annotation.</title>
        <authorList>
            <consortium name="The Broad Institute Genomics Platform"/>
            <consortium name="The Broad Institute Genome Sequencing Center for Infectious Disease"/>
            <person name="Wu L."/>
            <person name="Ma J."/>
        </authorList>
    </citation>
    <scope>NUCLEOTIDE SEQUENCE [LARGE SCALE GENOMIC DNA]</scope>
    <source>
        <strain evidence="2 3">JCM 16221</strain>
    </source>
</reference>
<dbReference type="Proteomes" id="UP001501218">
    <property type="component" value="Unassembled WGS sequence"/>
</dbReference>
<dbReference type="EMBL" id="BAAARA010000005">
    <property type="protein sequence ID" value="GAA2343771.1"/>
    <property type="molecule type" value="Genomic_DNA"/>
</dbReference>
<comment type="caution">
    <text evidence="2">The sequence shown here is derived from an EMBL/GenBank/DDBJ whole genome shotgun (WGS) entry which is preliminary data.</text>
</comment>
<evidence type="ECO:0000313" key="3">
    <source>
        <dbReference type="Proteomes" id="UP001501218"/>
    </source>
</evidence>
<protein>
    <submittedName>
        <fullName evidence="2">Uncharacterized protein</fullName>
    </submittedName>
</protein>
<name>A0ABN3G462_9PSEU</name>
<feature type="region of interest" description="Disordered" evidence="1">
    <location>
        <begin position="45"/>
        <end position="68"/>
    </location>
</feature>